<comment type="caution">
    <text evidence="4">The sequence shown here is derived from an EMBL/GenBank/DDBJ whole genome shotgun (WGS) entry which is preliminary data.</text>
</comment>
<evidence type="ECO:0000259" key="3">
    <source>
        <dbReference type="Pfam" id="PF21864"/>
    </source>
</evidence>
<feature type="compositionally biased region" description="Basic and acidic residues" evidence="2">
    <location>
        <begin position="213"/>
        <end position="223"/>
    </location>
</feature>
<gene>
    <name evidence="4" type="ORF">KI387_009979</name>
</gene>
<feature type="domain" description="MORF/ORRM1/DAG-like MORF" evidence="3">
    <location>
        <begin position="98"/>
        <end position="188"/>
    </location>
</feature>
<name>A0AA38FK94_TAXCH</name>
<organism evidence="4 5">
    <name type="scientific">Taxus chinensis</name>
    <name type="common">Chinese yew</name>
    <name type="synonym">Taxus wallichiana var. chinensis</name>
    <dbReference type="NCBI Taxonomy" id="29808"/>
    <lineage>
        <taxon>Eukaryota</taxon>
        <taxon>Viridiplantae</taxon>
        <taxon>Streptophyta</taxon>
        <taxon>Embryophyta</taxon>
        <taxon>Tracheophyta</taxon>
        <taxon>Spermatophyta</taxon>
        <taxon>Pinopsida</taxon>
        <taxon>Pinidae</taxon>
        <taxon>Conifers II</taxon>
        <taxon>Cupressales</taxon>
        <taxon>Taxaceae</taxon>
        <taxon>Taxus</taxon>
    </lineage>
</organism>
<dbReference type="GO" id="GO:0005739">
    <property type="term" value="C:mitochondrion"/>
    <property type="evidence" value="ECO:0007669"/>
    <property type="project" value="TreeGrafter"/>
</dbReference>
<keyword evidence="5" id="KW-1185">Reference proteome</keyword>
<evidence type="ECO:0000313" key="4">
    <source>
        <dbReference type="EMBL" id="KAH9305575.1"/>
    </source>
</evidence>
<feature type="region of interest" description="Disordered" evidence="2">
    <location>
        <begin position="210"/>
        <end position="299"/>
    </location>
</feature>
<proteinExistence type="predicted"/>
<reference evidence="4 5" key="1">
    <citation type="journal article" date="2021" name="Nat. Plants">
        <title>The Taxus genome provides insights into paclitaxel biosynthesis.</title>
        <authorList>
            <person name="Xiong X."/>
            <person name="Gou J."/>
            <person name="Liao Q."/>
            <person name="Li Y."/>
            <person name="Zhou Q."/>
            <person name="Bi G."/>
            <person name="Li C."/>
            <person name="Du R."/>
            <person name="Wang X."/>
            <person name="Sun T."/>
            <person name="Guo L."/>
            <person name="Liang H."/>
            <person name="Lu P."/>
            <person name="Wu Y."/>
            <person name="Zhang Z."/>
            <person name="Ro D.K."/>
            <person name="Shang Y."/>
            <person name="Huang S."/>
            <person name="Yan J."/>
        </authorList>
    </citation>
    <scope>NUCLEOTIDE SEQUENCE [LARGE SCALE GENOMIC DNA]</scope>
    <source>
        <strain evidence="4">Ta-2019</strain>
    </source>
</reference>
<dbReference type="InterPro" id="IPR039206">
    <property type="entry name" value="MORF/ORRM1/DAG-like"/>
</dbReference>
<evidence type="ECO:0000313" key="5">
    <source>
        <dbReference type="Proteomes" id="UP000824469"/>
    </source>
</evidence>
<feature type="non-terminal residue" evidence="4">
    <location>
        <position position="299"/>
    </location>
</feature>
<feature type="non-terminal residue" evidence="4">
    <location>
        <position position="1"/>
    </location>
</feature>
<keyword evidence="1" id="KW-0809">Transit peptide</keyword>
<sequence length="299" mass="33521">TTVNFHPASDLPMAMATVRNQVLRRLRNLSSLRTLTTLATREPAFGSSVGHNPLRSIVSHDMHTPPVFSRISVRWRVSNSNAGSSIADIGPLFEGCDYEHWLIEMDPPGDGKATKQEMVDCYVKTLATVLGSEEAAVKSIYNVSTEGYFGFGCQISEETSQKLEGLPGVRFVLPDSYVDATNKDYGGELLIDGKIVQRSPERQRLIDAAMFKGNDRPRNNDRARARRRENQGPPERQQFTNSPMQPSNARPRYNDRFGAGQRENQGPPERQQFSDSPTQQGNEMLRYNDRFGGGQRENQ</sequence>
<accession>A0AA38FK94</accession>
<feature type="compositionally biased region" description="Polar residues" evidence="2">
    <location>
        <begin position="271"/>
        <end position="282"/>
    </location>
</feature>
<dbReference type="Gene3D" id="3.30.70.80">
    <property type="entry name" value="Peptidase S8 propeptide/proteinase inhibitor I9"/>
    <property type="match status" value="1"/>
</dbReference>
<dbReference type="AlphaFoldDB" id="A0AA38FK94"/>
<dbReference type="PANTHER" id="PTHR31346:SF7">
    <property type="entry name" value="MULTIPLE ORGANELLAR RNA EDITING FACTOR 2, CHLOROPLASTIC-RELATED"/>
    <property type="match status" value="1"/>
</dbReference>
<dbReference type="PANTHER" id="PTHR31346">
    <property type="entry name" value="MULTIPLE ORGANELLAR RNA EDITING FACTOR 2, CHLOROPLASTIC-RELATED-RELATED"/>
    <property type="match status" value="1"/>
</dbReference>
<evidence type="ECO:0000256" key="2">
    <source>
        <dbReference type="SAM" id="MobiDB-lite"/>
    </source>
</evidence>
<dbReference type="InterPro" id="IPR054059">
    <property type="entry name" value="MORF/ORRM1/DAG-like_MORF"/>
</dbReference>
<dbReference type="Pfam" id="PF21864">
    <property type="entry name" value="MORF_dom"/>
    <property type="match status" value="1"/>
</dbReference>
<dbReference type="EMBL" id="JAHRHJ020000008">
    <property type="protein sequence ID" value="KAH9305575.1"/>
    <property type="molecule type" value="Genomic_DNA"/>
</dbReference>
<dbReference type="GO" id="GO:0080156">
    <property type="term" value="P:mitochondrial mRNA modification"/>
    <property type="evidence" value="ECO:0007669"/>
    <property type="project" value="TreeGrafter"/>
</dbReference>
<dbReference type="GO" id="GO:0016554">
    <property type="term" value="P:cytidine to uridine editing"/>
    <property type="evidence" value="ECO:0007669"/>
    <property type="project" value="InterPro"/>
</dbReference>
<dbReference type="InterPro" id="IPR037045">
    <property type="entry name" value="S8pro/Inhibitor_I9_sf"/>
</dbReference>
<protein>
    <recommendedName>
        <fullName evidence="3">MORF/ORRM1/DAG-like MORF domain-containing protein</fullName>
    </recommendedName>
</protein>
<feature type="compositionally biased region" description="Polar residues" evidence="2">
    <location>
        <begin position="237"/>
        <end position="248"/>
    </location>
</feature>
<evidence type="ECO:0000256" key="1">
    <source>
        <dbReference type="ARBA" id="ARBA00022946"/>
    </source>
</evidence>
<dbReference type="Proteomes" id="UP000824469">
    <property type="component" value="Unassembled WGS sequence"/>
</dbReference>